<dbReference type="EMBL" id="MWBO01000062">
    <property type="protein sequence ID" value="OQA51824.1"/>
    <property type="molecule type" value="Genomic_DNA"/>
</dbReference>
<dbReference type="GO" id="GO:0016618">
    <property type="term" value="F:hydroxypyruvate reductase [NAD(P)H] activity"/>
    <property type="evidence" value="ECO:0007669"/>
    <property type="project" value="TreeGrafter"/>
</dbReference>
<sequence length="312" mass="35666">MKIGIVEKKDFSEPAFKRLSSIGVVEFFGDGSDLTTFLMDKDAIFVRLKHFWDKKLLAGAKSIKYICSPTTGLNHIDLDYCARRGIEVVSLKGEVDFLTENIAATPEHTLGLTIALLRNYSRSFLSSDNPVWDRDRYKGEEIFEKKIGIIGYGRVGRKYAKYLNSFGAKVFFYDIDKLKITNGFAKRLSNWSELCEQCDIVAMCASYSKEYDSFFDKRYLKLLKNKYFINTARGELVDERELIKLISKGYFAGVGLDVIRNENGKNNLNKFIRLTKKSRNLIITPHIAGATHESMSKTEMFVAEKLIRITKS</sequence>
<dbReference type="AlphaFoldDB" id="A0A1V5SBY8"/>
<dbReference type="InterPro" id="IPR006140">
    <property type="entry name" value="D-isomer_DH_NAD-bd"/>
</dbReference>
<feature type="domain" description="D-isomer specific 2-hydroxyacid dehydrogenase catalytic" evidence="3">
    <location>
        <begin position="32"/>
        <end position="309"/>
    </location>
</feature>
<dbReference type="GO" id="GO:0004617">
    <property type="term" value="F:phosphoglycerate dehydrogenase activity"/>
    <property type="evidence" value="ECO:0007669"/>
    <property type="project" value="UniProtKB-EC"/>
</dbReference>
<dbReference type="InterPro" id="IPR029752">
    <property type="entry name" value="D-isomer_DH_CS1"/>
</dbReference>
<evidence type="ECO:0000313" key="5">
    <source>
        <dbReference type="EMBL" id="OQA51824.1"/>
    </source>
</evidence>
<dbReference type="InterPro" id="IPR006139">
    <property type="entry name" value="D-isomer_2_OHA_DH_cat_dom"/>
</dbReference>
<proteinExistence type="inferred from homology"/>
<feature type="domain" description="D-isomer specific 2-hydroxyacid dehydrogenase NAD-binding" evidence="4">
    <location>
        <begin position="111"/>
        <end position="288"/>
    </location>
</feature>
<dbReference type="SUPFAM" id="SSF51735">
    <property type="entry name" value="NAD(P)-binding Rossmann-fold domains"/>
    <property type="match status" value="1"/>
</dbReference>
<comment type="similarity">
    <text evidence="2">Belongs to the D-isomer specific 2-hydroxyacid dehydrogenase family.</text>
</comment>
<accession>A0A1V5SBY8</accession>
<dbReference type="GO" id="GO:0005829">
    <property type="term" value="C:cytosol"/>
    <property type="evidence" value="ECO:0007669"/>
    <property type="project" value="TreeGrafter"/>
</dbReference>
<evidence type="ECO:0000259" key="4">
    <source>
        <dbReference type="Pfam" id="PF02826"/>
    </source>
</evidence>
<protein>
    <submittedName>
        <fullName evidence="5">D-3-phosphoglycerate dehydrogenase</fullName>
        <ecNumber evidence="5">1.1.1.95</ecNumber>
    </submittedName>
</protein>
<dbReference type="Pfam" id="PF02826">
    <property type="entry name" value="2-Hacid_dh_C"/>
    <property type="match status" value="1"/>
</dbReference>
<name>A0A1V5SBY8_9BACT</name>
<evidence type="ECO:0000256" key="1">
    <source>
        <dbReference type="ARBA" id="ARBA00023002"/>
    </source>
</evidence>
<dbReference type="PANTHER" id="PTHR10996:SF283">
    <property type="entry name" value="GLYOXYLATE_HYDROXYPYRUVATE REDUCTASE B"/>
    <property type="match status" value="1"/>
</dbReference>
<dbReference type="SUPFAM" id="SSF52283">
    <property type="entry name" value="Formate/glycerate dehydrogenase catalytic domain-like"/>
    <property type="match status" value="1"/>
</dbReference>
<dbReference type="Gene3D" id="3.40.50.720">
    <property type="entry name" value="NAD(P)-binding Rossmann-like Domain"/>
    <property type="match status" value="2"/>
</dbReference>
<dbReference type="PROSITE" id="PS00065">
    <property type="entry name" value="D_2_HYDROXYACID_DH_1"/>
    <property type="match status" value="1"/>
</dbReference>
<evidence type="ECO:0000259" key="3">
    <source>
        <dbReference type="Pfam" id="PF00389"/>
    </source>
</evidence>
<dbReference type="InterPro" id="IPR036291">
    <property type="entry name" value="NAD(P)-bd_dom_sf"/>
</dbReference>
<comment type="caution">
    <text evidence="5">The sequence shown here is derived from an EMBL/GenBank/DDBJ whole genome shotgun (WGS) entry which is preliminary data.</text>
</comment>
<reference evidence="5" key="1">
    <citation type="submission" date="2017-02" db="EMBL/GenBank/DDBJ databases">
        <title>Delving into the versatile metabolic prowess of the omnipresent phylum Bacteroidetes.</title>
        <authorList>
            <person name="Nobu M.K."/>
            <person name="Mei R."/>
            <person name="Narihiro T."/>
            <person name="Kuroda K."/>
            <person name="Liu W.-T."/>
        </authorList>
    </citation>
    <scope>NUCLEOTIDE SEQUENCE</scope>
    <source>
        <strain evidence="5">ADurb.Bin280</strain>
    </source>
</reference>
<organism evidence="5">
    <name type="scientific">candidate division WS2 bacterium ADurb.Bin280</name>
    <dbReference type="NCBI Taxonomy" id="1852829"/>
    <lineage>
        <taxon>Bacteria</taxon>
        <taxon>candidate division WS2</taxon>
    </lineage>
</organism>
<evidence type="ECO:0000256" key="2">
    <source>
        <dbReference type="RuleBase" id="RU003719"/>
    </source>
</evidence>
<dbReference type="GO" id="GO:0030267">
    <property type="term" value="F:glyoxylate reductase (NADPH) activity"/>
    <property type="evidence" value="ECO:0007669"/>
    <property type="project" value="TreeGrafter"/>
</dbReference>
<dbReference type="EC" id="1.1.1.95" evidence="5"/>
<dbReference type="PANTHER" id="PTHR10996">
    <property type="entry name" value="2-HYDROXYACID DEHYDROGENASE-RELATED"/>
    <property type="match status" value="1"/>
</dbReference>
<dbReference type="GO" id="GO:0051287">
    <property type="term" value="F:NAD binding"/>
    <property type="evidence" value="ECO:0007669"/>
    <property type="project" value="InterPro"/>
</dbReference>
<dbReference type="Pfam" id="PF00389">
    <property type="entry name" value="2-Hacid_dh"/>
    <property type="match status" value="1"/>
</dbReference>
<dbReference type="InterPro" id="IPR050223">
    <property type="entry name" value="D-isomer_2-hydroxyacid_DH"/>
</dbReference>
<keyword evidence="1 2" id="KW-0560">Oxidoreductase</keyword>
<gene>
    <name evidence="5" type="primary">serA</name>
    <name evidence="5" type="ORF">BWY43_00802</name>
</gene>
<dbReference type="Proteomes" id="UP000485367">
    <property type="component" value="Unassembled WGS sequence"/>
</dbReference>